<dbReference type="PIRSF" id="PIRSF001604">
    <property type="entry name" value="LigA"/>
    <property type="match status" value="1"/>
</dbReference>
<feature type="binding site" evidence="14">
    <location>
        <position position="413"/>
    </location>
    <ligand>
        <name>Zn(2+)</name>
        <dbReference type="ChEBI" id="CHEBI:29105"/>
    </ligand>
</feature>
<evidence type="ECO:0000313" key="18">
    <source>
        <dbReference type="Proteomes" id="UP000010816"/>
    </source>
</evidence>
<feature type="binding site" evidence="14">
    <location>
        <begin position="84"/>
        <end position="85"/>
    </location>
    <ligand>
        <name>NAD(+)</name>
        <dbReference type="ChEBI" id="CHEBI:57540"/>
    </ligand>
</feature>
<evidence type="ECO:0000259" key="16">
    <source>
        <dbReference type="PROSITE" id="PS50172"/>
    </source>
</evidence>
<comment type="function">
    <text evidence="1 14">DNA ligase that catalyzes the formation of phosphodiester linkages between 5'-phosphoryl and 3'-hydroxyl groups in double-stranded DNA using NAD as a coenzyme and as the energy source for the reaction. It is essential for DNA replication and repair of damaged DNA.</text>
</comment>
<dbReference type="InterPro" id="IPR012340">
    <property type="entry name" value="NA-bd_OB-fold"/>
</dbReference>
<dbReference type="PATRIC" id="fig|765912.4.peg.889"/>
<dbReference type="PANTHER" id="PTHR23389:SF9">
    <property type="entry name" value="DNA LIGASE"/>
    <property type="match status" value="1"/>
</dbReference>
<dbReference type="Pfam" id="PF12826">
    <property type="entry name" value="HHH_2"/>
    <property type="match status" value="1"/>
</dbReference>
<dbReference type="Gene3D" id="2.40.50.140">
    <property type="entry name" value="Nucleic acid-binding proteins"/>
    <property type="match status" value="1"/>
</dbReference>
<dbReference type="InterPro" id="IPR010994">
    <property type="entry name" value="RuvA_2-like"/>
</dbReference>
<dbReference type="RefSeq" id="WP_015279892.1">
    <property type="nucleotide sequence ID" value="NC_019940.1"/>
</dbReference>
<keyword evidence="7 14" id="KW-0227">DNA damage</keyword>
<protein>
    <recommendedName>
        <fullName evidence="3 14">DNA ligase</fullName>
        <ecNumber evidence="2 14">6.5.1.2</ecNumber>
    </recommendedName>
    <alternativeName>
        <fullName evidence="14">Polydeoxyribonucleotide synthase [NAD(+)]</fullName>
    </alternativeName>
</protein>
<feature type="domain" description="BRCT" evidence="16">
    <location>
        <begin position="670"/>
        <end position="748"/>
    </location>
</feature>
<dbReference type="FunFam" id="3.30.470.30:FF:000001">
    <property type="entry name" value="DNA ligase"/>
    <property type="match status" value="1"/>
</dbReference>
<evidence type="ECO:0000256" key="7">
    <source>
        <dbReference type="ARBA" id="ARBA00022763"/>
    </source>
</evidence>
<dbReference type="SMART" id="SM00292">
    <property type="entry name" value="BRCT"/>
    <property type="match status" value="1"/>
</dbReference>
<dbReference type="PROSITE" id="PS01056">
    <property type="entry name" value="DNA_LIGASE_N2"/>
    <property type="match status" value="1"/>
</dbReference>
<dbReference type="InterPro" id="IPR003583">
    <property type="entry name" value="Hlx-hairpin-Hlx_DNA-bd_motif"/>
</dbReference>
<dbReference type="SUPFAM" id="SSF56091">
    <property type="entry name" value="DNA ligase/mRNA capping enzyme, catalytic domain"/>
    <property type="match status" value="1"/>
</dbReference>
<dbReference type="EMBL" id="CP003051">
    <property type="protein sequence ID" value="AGA89747.1"/>
    <property type="molecule type" value="Genomic_DNA"/>
</dbReference>
<dbReference type="Gene3D" id="3.30.470.30">
    <property type="entry name" value="DNA ligase/mRNA capping enzyme"/>
    <property type="match status" value="1"/>
</dbReference>
<organism evidence="17 18">
    <name type="scientific">Thioflavicoccus mobilis 8321</name>
    <dbReference type="NCBI Taxonomy" id="765912"/>
    <lineage>
        <taxon>Bacteria</taxon>
        <taxon>Pseudomonadati</taxon>
        <taxon>Pseudomonadota</taxon>
        <taxon>Gammaproteobacteria</taxon>
        <taxon>Chromatiales</taxon>
        <taxon>Chromatiaceae</taxon>
        <taxon>Thioflavicoccus</taxon>
    </lineage>
</organism>
<feature type="binding site" evidence="14">
    <location>
        <position position="292"/>
    </location>
    <ligand>
        <name>NAD(+)</name>
        <dbReference type="ChEBI" id="CHEBI:57540"/>
    </ligand>
</feature>
<comment type="similarity">
    <text evidence="13 14">Belongs to the NAD-dependent DNA ligase family. LigA subfamily.</text>
</comment>
<feature type="binding site" evidence="14">
    <location>
        <position position="138"/>
    </location>
    <ligand>
        <name>NAD(+)</name>
        <dbReference type="ChEBI" id="CHEBI:57540"/>
    </ligand>
</feature>
<dbReference type="HOGENOM" id="CLU_007764_2_1_6"/>
<dbReference type="InterPro" id="IPR033136">
    <property type="entry name" value="DNA_ligase_CS"/>
</dbReference>
<feature type="active site" description="N6-AMP-lysine intermediate" evidence="14">
    <location>
        <position position="117"/>
    </location>
</feature>
<dbReference type="GO" id="GO:0006260">
    <property type="term" value="P:DNA replication"/>
    <property type="evidence" value="ECO:0007669"/>
    <property type="project" value="UniProtKB-KW"/>
</dbReference>
<sequence length="748" mass="81153">MTDETELAARLEALRRQLHYHNHRYYVLDDPEVPDSEYDRLLRELQSLEADHPELITPDSPTQRVGAEPLSAFAEVVHRQPMLSLQNAMDETEMRAFDERIRRELGVAQVAYTAEPKLDGLAISLLYEDGRLVRGATRGDGHRGEDVTAQVRTIHTVPLRLQGEDWPPLLEARGEVFLPIADFEALNARLREAGSRTFKNPRNAAAGSLRQLDPKVTAQRPLAMLCYGFGAFDGERPAATQSGMLAALRRWGLPVSPESKVVDGIGGCLAYHRALAERRDGLPYDIDGVVFKVDDLTAQERLGFVTREPRWAIAYKYPAQEALTQVQAVEFQVGRTGAVTPVARLAPVAVGGVTVSNATLHNLDEIRRKDVHVGDTVYVRRAGDVIPEVVRVLPERRPGDARVVTLPSHCPVCGADVVRPAGEVVARCSGGLFCPAQRKEALVHFASRRAMDIDGLGDKLVEQLVDKDLVHDPADLYGLAAETLAGLERMGEKSAQNLLAALEKSKETTFARFIYALGIREVGEATAASLASHFADLDALAAARVEDFQQIGGVKGIGEKTAERLCARLAEAGDRPPDGELADWLAGLKIAGLNRATIARLLEVFGDWSALRAARPADLVSREDSLVEGVGPVVATHIVTFFAQSHNREVIGRLLKAGIQWPAPGSAAPQGAQPLAGKVFVITGTLGRPREAVKAELEALGAKVTGSVSRNTDYVLAGRDAGTKLERARALGRPVLDEDDLAALLGRR</sequence>
<evidence type="ECO:0000256" key="12">
    <source>
        <dbReference type="ARBA" id="ARBA00034005"/>
    </source>
</evidence>
<evidence type="ECO:0000313" key="17">
    <source>
        <dbReference type="EMBL" id="AGA89747.1"/>
    </source>
</evidence>
<dbReference type="Pfam" id="PF03120">
    <property type="entry name" value="OB_DNA_ligase"/>
    <property type="match status" value="1"/>
</dbReference>
<keyword evidence="14" id="KW-0464">Manganese</keyword>
<dbReference type="Pfam" id="PF00533">
    <property type="entry name" value="BRCT"/>
    <property type="match status" value="1"/>
</dbReference>
<proteinExistence type="inferred from homology"/>
<dbReference type="CDD" id="cd00114">
    <property type="entry name" value="LIGANc"/>
    <property type="match status" value="1"/>
</dbReference>
<keyword evidence="8 14" id="KW-0862">Zinc</keyword>
<dbReference type="Proteomes" id="UP000010816">
    <property type="component" value="Chromosome"/>
</dbReference>
<dbReference type="InterPro" id="IPR001357">
    <property type="entry name" value="BRCT_dom"/>
</dbReference>
<dbReference type="Gene3D" id="1.10.287.610">
    <property type="entry name" value="Helix hairpin bin"/>
    <property type="match status" value="1"/>
</dbReference>
<dbReference type="Gene3D" id="3.40.50.10190">
    <property type="entry name" value="BRCT domain"/>
    <property type="match status" value="1"/>
</dbReference>
<dbReference type="EC" id="6.5.1.2" evidence="2 14"/>
<dbReference type="eggNOG" id="COG0272">
    <property type="taxonomic scope" value="Bacteria"/>
</dbReference>
<dbReference type="Gene3D" id="1.10.150.20">
    <property type="entry name" value="5' to 3' exonuclease, C-terminal subdomain"/>
    <property type="match status" value="3"/>
</dbReference>
<evidence type="ECO:0000256" key="2">
    <source>
        <dbReference type="ARBA" id="ARBA00012722"/>
    </source>
</evidence>
<dbReference type="FunFam" id="1.10.150.20:FF:000007">
    <property type="entry name" value="DNA ligase"/>
    <property type="match status" value="1"/>
</dbReference>
<name>L0GV91_9GAMM</name>
<feature type="binding site" evidence="14">
    <location>
        <position position="410"/>
    </location>
    <ligand>
        <name>Zn(2+)</name>
        <dbReference type="ChEBI" id="CHEBI:29105"/>
    </ligand>
</feature>
<dbReference type="SUPFAM" id="SSF50249">
    <property type="entry name" value="Nucleic acid-binding proteins"/>
    <property type="match status" value="1"/>
</dbReference>
<dbReference type="SUPFAM" id="SSF47781">
    <property type="entry name" value="RuvA domain 2-like"/>
    <property type="match status" value="2"/>
</dbReference>
<dbReference type="InterPro" id="IPR001679">
    <property type="entry name" value="DNA_ligase"/>
</dbReference>
<dbReference type="PROSITE" id="PS50172">
    <property type="entry name" value="BRCT"/>
    <property type="match status" value="1"/>
</dbReference>
<dbReference type="Pfam" id="PF14520">
    <property type="entry name" value="HHH_5"/>
    <property type="match status" value="1"/>
</dbReference>
<comment type="cofactor">
    <cofactor evidence="14">
        <name>Mg(2+)</name>
        <dbReference type="ChEBI" id="CHEBI:18420"/>
    </cofactor>
    <cofactor evidence="14">
        <name>Mn(2+)</name>
        <dbReference type="ChEBI" id="CHEBI:29035"/>
    </cofactor>
</comment>
<dbReference type="FunFam" id="1.10.287.610:FF:000002">
    <property type="entry name" value="DNA ligase"/>
    <property type="match status" value="1"/>
</dbReference>
<evidence type="ECO:0000256" key="5">
    <source>
        <dbReference type="ARBA" id="ARBA00022705"/>
    </source>
</evidence>
<keyword evidence="6 14" id="KW-0479">Metal-binding</keyword>
<evidence type="ECO:0000256" key="1">
    <source>
        <dbReference type="ARBA" id="ARBA00004067"/>
    </source>
</evidence>
<dbReference type="InterPro" id="IPR004150">
    <property type="entry name" value="NAD_DNA_ligase_OB"/>
</dbReference>
<keyword evidence="9 14" id="KW-0460">Magnesium</keyword>
<dbReference type="GO" id="GO:0003677">
    <property type="term" value="F:DNA binding"/>
    <property type="evidence" value="ECO:0007669"/>
    <property type="project" value="InterPro"/>
</dbReference>
<dbReference type="PANTHER" id="PTHR23389">
    <property type="entry name" value="CHROMOSOME TRANSMISSION FIDELITY FACTOR 18"/>
    <property type="match status" value="1"/>
</dbReference>
<dbReference type="SMART" id="SM00532">
    <property type="entry name" value="LIGANc"/>
    <property type="match status" value="1"/>
</dbReference>
<dbReference type="AlphaFoldDB" id="L0GV91"/>
<dbReference type="SMART" id="SM00278">
    <property type="entry name" value="HhH1"/>
    <property type="match status" value="4"/>
</dbReference>
<dbReference type="KEGG" id="tmb:Thimo_0917"/>
<dbReference type="Pfam" id="PF03119">
    <property type="entry name" value="DNA_ligase_ZBD"/>
    <property type="match status" value="1"/>
</dbReference>
<keyword evidence="10 14" id="KW-0520">NAD</keyword>
<dbReference type="OrthoDB" id="9759736at2"/>
<dbReference type="GO" id="GO:0046872">
    <property type="term" value="F:metal ion binding"/>
    <property type="evidence" value="ECO:0007669"/>
    <property type="project" value="UniProtKB-KW"/>
</dbReference>
<reference evidence="17 18" key="1">
    <citation type="submission" date="2011-09" db="EMBL/GenBank/DDBJ databases">
        <title>Complete sequence of chromosome of Thioflavicoccus mobilis 8321.</title>
        <authorList>
            <consortium name="US DOE Joint Genome Institute"/>
            <person name="Lucas S."/>
            <person name="Han J."/>
            <person name="Lapidus A."/>
            <person name="Cheng J.-F."/>
            <person name="Goodwin L."/>
            <person name="Pitluck S."/>
            <person name="Peters L."/>
            <person name="Ovchinnikova G."/>
            <person name="Lu M."/>
            <person name="Detter J.C."/>
            <person name="Han C."/>
            <person name="Tapia R."/>
            <person name="Land M."/>
            <person name="Hauser L."/>
            <person name="Kyrpides N."/>
            <person name="Ivanova N."/>
            <person name="Pagani I."/>
            <person name="Vogl K."/>
            <person name="Liu Z."/>
            <person name="Imhoff J."/>
            <person name="Thiel V."/>
            <person name="Frigaard N.-U."/>
            <person name="Bryant D."/>
            <person name="Woyke T."/>
        </authorList>
    </citation>
    <scope>NUCLEOTIDE SEQUENCE [LARGE SCALE GENOMIC DNA]</scope>
    <source>
        <strain evidence="17 18">8321</strain>
    </source>
</reference>
<dbReference type="PROSITE" id="PS01055">
    <property type="entry name" value="DNA_LIGASE_N1"/>
    <property type="match status" value="1"/>
</dbReference>
<feature type="binding site" evidence="14">
    <location>
        <position position="316"/>
    </location>
    <ligand>
        <name>NAD(+)</name>
        <dbReference type="ChEBI" id="CHEBI:57540"/>
    </ligand>
</feature>
<evidence type="ECO:0000256" key="15">
    <source>
        <dbReference type="RuleBase" id="RU000618"/>
    </source>
</evidence>
<keyword evidence="18" id="KW-1185">Reference proteome</keyword>
<dbReference type="GO" id="GO:0003911">
    <property type="term" value="F:DNA ligase (NAD+) activity"/>
    <property type="evidence" value="ECO:0007669"/>
    <property type="project" value="UniProtKB-UniRule"/>
</dbReference>
<evidence type="ECO:0000256" key="11">
    <source>
        <dbReference type="ARBA" id="ARBA00023204"/>
    </source>
</evidence>
<dbReference type="NCBIfam" id="NF005932">
    <property type="entry name" value="PRK07956.1"/>
    <property type="match status" value="1"/>
</dbReference>
<dbReference type="SUPFAM" id="SSF52113">
    <property type="entry name" value="BRCT domain"/>
    <property type="match status" value="1"/>
</dbReference>
<feature type="binding site" evidence="14">
    <location>
        <position position="434"/>
    </location>
    <ligand>
        <name>Zn(2+)</name>
        <dbReference type="ChEBI" id="CHEBI:29105"/>
    </ligand>
</feature>
<keyword evidence="11 14" id="KW-0234">DNA repair</keyword>
<dbReference type="GO" id="GO:0006281">
    <property type="term" value="P:DNA repair"/>
    <property type="evidence" value="ECO:0007669"/>
    <property type="project" value="UniProtKB-KW"/>
</dbReference>
<feature type="binding site" evidence="14">
    <location>
        <position position="115"/>
    </location>
    <ligand>
        <name>NAD(+)</name>
        <dbReference type="ChEBI" id="CHEBI:57540"/>
    </ligand>
</feature>
<evidence type="ECO:0000256" key="9">
    <source>
        <dbReference type="ARBA" id="ARBA00022842"/>
    </source>
</evidence>
<dbReference type="InterPro" id="IPR013839">
    <property type="entry name" value="DNAligase_adenylation"/>
</dbReference>
<dbReference type="InterPro" id="IPR036420">
    <property type="entry name" value="BRCT_dom_sf"/>
</dbReference>
<dbReference type="GO" id="GO:0005829">
    <property type="term" value="C:cytosol"/>
    <property type="evidence" value="ECO:0007669"/>
    <property type="project" value="TreeGrafter"/>
</dbReference>
<evidence type="ECO:0000256" key="6">
    <source>
        <dbReference type="ARBA" id="ARBA00022723"/>
    </source>
</evidence>
<evidence type="ECO:0000256" key="10">
    <source>
        <dbReference type="ARBA" id="ARBA00023027"/>
    </source>
</evidence>
<dbReference type="STRING" id="765912.Thimo_0917"/>
<comment type="caution">
    <text evidence="14">Lacks conserved residue(s) required for the propagation of feature annotation.</text>
</comment>
<dbReference type="FunFam" id="2.40.50.140:FF:000012">
    <property type="entry name" value="DNA ligase"/>
    <property type="match status" value="1"/>
</dbReference>
<feature type="binding site" evidence="14">
    <location>
        <position position="175"/>
    </location>
    <ligand>
        <name>NAD(+)</name>
        <dbReference type="ChEBI" id="CHEBI:57540"/>
    </ligand>
</feature>
<accession>L0GV91</accession>
<keyword evidence="4 14" id="KW-0436">Ligase</keyword>
<evidence type="ECO:0000256" key="4">
    <source>
        <dbReference type="ARBA" id="ARBA00022598"/>
    </source>
</evidence>
<dbReference type="HAMAP" id="MF_01588">
    <property type="entry name" value="DNA_ligase_A"/>
    <property type="match status" value="1"/>
</dbReference>
<dbReference type="NCBIfam" id="TIGR00575">
    <property type="entry name" value="dnlj"/>
    <property type="match status" value="1"/>
</dbReference>
<evidence type="ECO:0000256" key="13">
    <source>
        <dbReference type="ARBA" id="ARBA00060881"/>
    </source>
</evidence>
<keyword evidence="5 14" id="KW-0235">DNA replication</keyword>
<gene>
    <name evidence="14" type="primary">ligA</name>
    <name evidence="17" type="ORF">Thimo_0917</name>
</gene>
<dbReference type="InterPro" id="IPR018239">
    <property type="entry name" value="DNA_ligase_AS"/>
</dbReference>
<dbReference type="InterPro" id="IPR004149">
    <property type="entry name" value="Znf_DNAligase_C4"/>
</dbReference>
<comment type="catalytic activity">
    <reaction evidence="12 14 15">
        <text>NAD(+) + (deoxyribonucleotide)n-3'-hydroxyl + 5'-phospho-(deoxyribonucleotide)m = (deoxyribonucleotide)n+m + AMP + beta-nicotinamide D-nucleotide.</text>
        <dbReference type="EC" id="6.5.1.2"/>
    </reaction>
</comment>
<evidence type="ECO:0000256" key="14">
    <source>
        <dbReference type="HAMAP-Rule" id="MF_01588"/>
    </source>
</evidence>
<dbReference type="InterPro" id="IPR041663">
    <property type="entry name" value="DisA/LigA_HHH"/>
</dbReference>
<dbReference type="Pfam" id="PF01653">
    <property type="entry name" value="DNA_ligase_aden"/>
    <property type="match status" value="1"/>
</dbReference>
<evidence type="ECO:0000256" key="3">
    <source>
        <dbReference type="ARBA" id="ARBA00013308"/>
    </source>
</evidence>
<dbReference type="InterPro" id="IPR013840">
    <property type="entry name" value="DNAligase_N"/>
</dbReference>
<evidence type="ECO:0000256" key="8">
    <source>
        <dbReference type="ARBA" id="ARBA00022833"/>
    </source>
</evidence>
<feature type="binding site" evidence="14">
    <location>
        <begin position="35"/>
        <end position="39"/>
    </location>
    <ligand>
        <name>NAD(+)</name>
        <dbReference type="ChEBI" id="CHEBI:57540"/>
    </ligand>
</feature>
<dbReference type="Gene3D" id="6.20.10.30">
    <property type="match status" value="1"/>
</dbReference>